<dbReference type="InterPro" id="IPR002772">
    <property type="entry name" value="Glyco_hydro_3_C"/>
</dbReference>
<dbReference type="InterPro" id="IPR036881">
    <property type="entry name" value="Glyco_hydro_3_C_sf"/>
</dbReference>
<comment type="similarity">
    <text evidence="1">Belongs to the glycosyl hydrolase 3 family.</text>
</comment>
<evidence type="ECO:0000256" key="2">
    <source>
        <dbReference type="ARBA" id="ARBA00022801"/>
    </source>
</evidence>
<dbReference type="Proteomes" id="UP000256661">
    <property type="component" value="Unassembled WGS sequence"/>
</dbReference>
<proteinExistence type="inferred from homology"/>
<reference evidence="5 6" key="1">
    <citation type="submission" date="2018-08" db="EMBL/GenBank/DDBJ databases">
        <title>Sequencing the genomes of 1000 actinobacteria strains.</title>
        <authorList>
            <person name="Klenk H.-P."/>
        </authorList>
    </citation>
    <scope>NUCLEOTIDE SEQUENCE [LARGE SCALE GENOMIC DNA]</scope>
    <source>
        <strain evidence="5 6">DSM 43927</strain>
    </source>
</reference>
<dbReference type="GO" id="GO:0005975">
    <property type="term" value="P:carbohydrate metabolic process"/>
    <property type="evidence" value="ECO:0007669"/>
    <property type="project" value="InterPro"/>
</dbReference>
<evidence type="ECO:0000259" key="4">
    <source>
        <dbReference type="SMART" id="SM01217"/>
    </source>
</evidence>
<dbReference type="InterPro" id="IPR050288">
    <property type="entry name" value="Cellulose_deg_GH3"/>
</dbReference>
<dbReference type="PANTHER" id="PTHR42715">
    <property type="entry name" value="BETA-GLUCOSIDASE"/>
    <property type="match status" value="1"/>
</dbReference>
<dbReference type="AlphaFoldDB" id="A0A3D9SLJ7"/>
<accession>A0A3D9SLJ7</accession>
<dbReference type="InterPro" id="IPR036962">
    <property type="entry name" value="Glyco_hydro_3_N_sf"/>
</dbReference>
<dbReference type="EMBL" id="QTTT01000001">
    <property type="protein sequence ID" value="REE96802.1"/>
    <property type="molecule type" value="Genomic_DNA"/>
</dbReference>
<dbReference type="RefSeq" id="WP_170177608.1">
    <property type="nucleotide sequence ID" value="NZ_QTTT01000001.1"/>
</dbReference>
<evidence type="ECO:0000256" key="1">
    <source>
        <dbReference type="ARBA" id="ARBA00005336"/>
    </source>
</evidence>
<gene>
    <name evidence="5" type="ORF">DFJ69_2253</name>
</gene>
<dbReference type="Gene3D" id="3.20.20.300">
    <property type="entry name" value="Glycoside hydrolase, family 3, N-terminal domain"/>
    <property type="match status" value="2"/>
</dbReference>
<dbReference type="Pfam" id="PF01915">
    <property type="entry name" value="Glyco_hydro_3_C"/>
    <property type="match status" value="1"/>
</dbReference>
<evidence type="ECO:0000313" key="6">
    <source>
        <dbReference type="Proteomes" id="UP000256661"/>
    </source>
</evidence>
<name>A0A3D9SLJ7_9ACTN</name>
<dbReference type="Pfam" id="PF14310">
    <property type="entry name" value="Fn3-like"/>
    <property type="match status" value="1"/>
</dbReference>
<feature type="chain" id="PRO_5039670204" evidence="3">
    <location>
        <begin position="22"/>
        <end position="739"/>
    </location>
</feature>
<keyword evidence="6" id="KW-1185">Reference proteome</keyword>
<protein>
    <submittedName>
        <fullName evidence="5">Beta-glucosidase</fullName>
    </submittedName>
</protein>
<evidence type="ECO:0000313" key="5">
    <source>
        <dbReference type="EMBL" id="REE96802.1"/>
    </source>
</evidence>
<feature type="domain" description="Fibronectin type III-like" evidence="4">
    <location>
        <begin position="658"/>
        <end position="727"/>
    </location>
</feature>
<keyword evidence="3" id="KW-0732">Signal</keyword>
<dbReference type="Gene3D" id="2.60.40.10">
    <property type="entry name" value="Immunoglobulins"/>
    <property type="match status" value="1"/>
</dbReference>
<dbReference type="InterPro" id="IPR017853">
    <property type="entry name" value="GH"/>
</dbReference>
<feature type="signal peptide" evidence="3">
    <location>
        <begin position="1"/>
        <end position="21"/>
    </location>
</feature>
<comment type="caution">
    <text evidence="5">The sequence shown here is derived from an EMBL/GenBank/DDBJ whole genome shotgun (WGS) entry which is preliminary data.</text>
</comment>
<keyword evidence="2" id="KW-0378">Hydrolase</keyword>
<dbReference type="Pfam" id="PF00933">
    <property type="entry name" value="Glyco_hydro_3"/>
    <property type="match status" value="1"/>
</dbReference>
<dbReference type="Gene3D" id="3.40.50.1700">
    <property type="entry name" value="Glycoside hydrolase family 3 C-terminal domain"/>
    <property type="match status" value="2"/>
</dbReference>
<dbReference type="PRINTS" id="PR00133">
    <property type="entry name" value="GLHYDRLASE3"/>
</dbReference>
<dbReference type="SMART" id="SM01217">
    <property type="entry name" value="Fn3_like"/>
    <property type="match status" value="1"/>
</dbReference>
<dbReference type="GO" id="GO:0004553">
    <property type="term" value="F:hydrolase activity, hydrolyzing O-glycosyl compounds"/>
    <property type="evidence" value="ECO:0007669"/>
    <property type="project" value="InterPro"/>
</dbReference>
<dbReference type="InterPro" id="IPR006311">
    <property type="entry name" value="TAT_signal"/>
</dbReference>
<organism evidence="5 6">
    <name type="scientific">Thermomonospora umbrina</name>
    <dbReference type="NCBI Taxonomy" id="111806"/>
    <lineage>
        <taxon>Bacteria</taxon>
        <taxon>Bacillati</taxon>
        <taxon>Actinomycetota</taxon>
        <taxon>Actinomycetes</taxon>
        <taxon>Streptosporangiales</taxon>
        <taxon>Thermomonosporaceae</taxon>
        <taxon>Thermomonospora</taxon>
    </lineage>
</organism>
<dbReference type="PROSITE" id="PS51318">
    <property type="entry name" value="TAT"/>
    <property type="match status" value="1"/>
</dbReference>
<dbReference type="InterPro" id="IPR001764">
    <property type="entry name" value="Glyco_hydro_3_N"/>
</dbReference>
<dbReference type="InterPro" id="IPR026891">
    <property type="entry name" value="Fn3-like"/>
</dbReference>
<dbReference type="PANTHER" id="PTHR42715:SF10">
    <property type="entry name" value="BETA-GLUCOSIDASE"/>
    <property type="match status" value="1"/>
</dbReference>
<dbReference type="InterPro" id="IPR013783">
    <property type="entry name" value="Ig-like_fold"/>
</dbReference>
<sequence length="739" mass="78113">MLRRRSHLALAVVAGLTAALAAVVPAQAIDEPWMNTSLSPDERADLLLATLDDKQRRQLLAGSQVCDTASLLGDGYVPPRGAVPAQEMIGAGAGVTNVCKRLGHPERQATSLPAPIAMAATWDTNAARTHGTVIGAETRAFGFNVGLTSHSNIIRDPRNGRTWENQGEDPLLAGIMTSAQLAGLQSQKVVATHKNIVGNENERYRQGQNSIIDERTLREIYLRPFEISIQKANPGALMCSYNMINGSPACQAPAVMDIVKNEWGFPGWIMTDWWTCMGQGVYTDSGGNDHAVPYPTNTCGTQQSIQAGLDQQMPNGTFYGEGLLWSALASGLITQGQIDAAAHRILRSMFANGVIDDPPTPGTPSAAQIAAHATTSRQLAEQAAVLLRNEQNILPLSKTTGGTIALIGSPADADPAASGPNGSGYVVPYASQIAKARQKIEDATGRTVTYVDGTNKAAAVSLAANADTVIVFGRDSQQEGADKKNLTLDPFGTQPADDLISSVAAANPDTVVVLQTGGPVTMPWRNSVKGILEAWYPGEQGGAAIANLLFGDANPSGRLPVTFPVDEQHMPTPATGWQGTPTTLNYTEGLNVGYRWYDQNSAPLYPFGHGLSYGGNFAYSGLGLSSTTVPQPNPVSDNHQLSNVTLTLTNNGTRTASETAQVYVGFPAGTGEPPKRLVGWKKVTLGPGQSTQVTIPLDDRSLAIWNTTTDSWQVPCGNYPVHAASSAGSIRQTATLKVC</sequence>
<dbReference type="SUPFAM" id="SSF52279">
    <property type="entry name" value="Beta-D-glucan exohydrolase, C-terminal domain"/>
    <property type="match status" value="1"/>
</dbReference>
<dbReference type="SUPFAM" id="SSF51445">
    <property type="entry name" value="(Trans)glycosidases"/>
    <property type="match status" value="1"/>
</dbReference>
<evidence type="ECO:0000256" key="3">
    <source>
        <dbReference type="SAM" id="SignalP"/>
    </source>
</evidence>